<reference evidence="2 3" key="1">
    <citation type="submission" date="2019-03" db="EMBL/GenBank/DDBJ databases">
        <title>Genomic Encyclopedia of Archaeal and Bacterial Type Strains, Phase II (KMG-II): from individual species to whole genera.</title>
        <authorList>
            <person name="Goeker M."/>
        </authorList>
    </citation>
    <scope>NUCLEOTIDE SEQUENCE [LARGE SCALE GENOMIC DNA]</scope>
    <source>
        <strain evidence="2 3">ATCC 25309</strain>
    </source>
</reference>
<evidence type="ECO:0000313" key="2">
    <source>
        <dbReference type="EMBL" id="TDU64309.1"/>
    </source>
</evidence>
<gene>
    <name evidence="2" type="ORF">EI77_04197</name>
</gene>
<keyword evidence="1" id="KW-0472">Membrane</keyword>
<dbReference type="Proteomes" id="UP000295662">
    <property type="component" value="Unassembled WGS sequence"/>
</dbReference>
<accession>A0A4R7RJU6</accession>
<keyword evidence="3" id="KW-1185">Reference proteome</keyword>
<keyword evidence="1" id="KW-1133">Transmembrane helix</keyword>
<dbReference type="AlphaFoldDB" id="A0A4R7RJU6"/>
<dbReference type="EMBL" id="SOCA01000011">
    <property type="protein sequence ID" value="TDU64309.1"/>
    <property type="molecule type" value="Genomic_DNA"/>
</dbReference>
<organism evidence="2 3">
    <name type="scientific">Prosthecobacter fusiformis</name>
    <dbReference type="NCBI Taxonomy" id="48464"/>
    <lineage>
        <taxon>Bacteria</taxon>
        <taxon>Pseudomonadati</taxon>
        <taxon>Verrucomicrobiota</taxon>
        <taxon>Verrucomicrobiia</taxon>
        <taxon>Verrucomicrobiales</taxon>
        <taxon>Verrucomicrobiaceae</taxon>
        <taxon>Prosthecobacter</taxon>
    </lineage>
</organism>
<proteinExistence type="predicted"/>
<name>A0A4R7RJU6_9BACT</name>
<feature type="transmembrane region" description="Helical" evidence="1">
    <location>
        <begin position="12"/>
        <end position="32"/>
    </location>
</feature>
<evidence type="ECO:0000256" key="1">
    <source>
        <dbReference type="SAM" id="Phobius"/>
    </source>
</evidence>
<comment type="caution">
    <text evidence="2">The sequence shown here is derived from an EMBL/GenBank/DDBJ whole genome shotgun (WGS) entry which is preliminary data.</text>
</comment>
<protein>
    <submittedName>
        <fullName evidence="2">Uncharacterized protein</fullName>
    </submittedName>
</protein>
<keyword evidence="1" id="KW-0812">Transmembrane</keyword>
<sequence length="54" mass="6190">MESIVVAEVYKLLTFWISLISFLFLFALQQIIGGIKSWVFKPGYLYGSETQTRG</sequence>
<evidence type="ECO:0000313" key="3">
    <source>
        <dbReference type="Proteomes" id="UP000295662"/>
    </source>
</evidence>